<reference evidence="1" key="1">
    <citation type="journal article" date="2022" name="bioRxiv">
        <title>Sequencing and chromosome-scale assembly of the giantPleurodeles waltlgenome.</title>
        <authorList>
            <person name="Brown T."/>
            <person name="Elewa A."/>
            <person name="Iarovenko S."/>
            <person name="Subramanian E."/>
            <person name="Araus A.J."/>
            <person name="Petzold A."/>
            <person name="Susuki M."/>
            <person name="Suzuki K.-i.T."/>
            <person name="Hayashi T."/>
            <person name="Toyoda A."/>
            <person name="Oliveira C."/>
            <person name="Osipova E."/>
            <person name="Leigh N.D."/>
            <person name="Simon A."/>
            <person name="Yun M.H."/>
        </authorList>
    </citation>
    <scope>NUCLEOTIDE SEQUENCE</scope>
    <source>
        <strain evidence="1">20211129_DDA</strain>
        <tissue evidence="1">Liver</tissue>
    </source>
</reference>
<evidence type="ECO:0000313" key="1">
    <source>
        <dbReference type="EMBL" id="KAJ1139563.1"/>
    </source>
</evidence>
<name>A0AAV7QM47_PLEWA</name>
<keyword evidence="2" id="KW-1185">Reference proteome</keyword>
<protein>
    <submittedName>
        <fullName evidence="1">Uncharacterized protein</fullName>
    </submittedName>
</protein>
<dbReference type="Proteomes" id="UP001066276">
    <property type="component" value="Chromosome 6"/>
</dbReference>
<dbReference type="EMBL" id="JANPWB010000010">
    <property type="protein sequence ID" value="KAJ1139563.1"/>
    <property type="molecule type" value="Genomic_DNA"/>
</dbReference>
<evidence type="ECO:0000313" key="2">
    <source>
        <dbReference type="Proteomes" id="UP001066276"/>
    </source>
</evidence>
<dbReference type="AlphaFoldDB" id="A0AAV7QM47"/>
<gene>
    <name evidence="1" type="ORF">NDU88_005932</name>
</gene>
<sequence length="83" mass="9170">MVAPTMPKKAVKAVAALPATSSDSDMDNNHEVVDIVRAVDRRRTNSRQLPTCKVVVHEHALPINLMGAEMYHSLLEPLPLKSR</sequence>
<proteinExistence type="predicted"/>
<accession>A0AAV7QM47</accession>
<organism evidence="1 2">
    <name type="scientific">Pleurodeles waltl</name>
    <name type="common">Iberian ribbed newt</name>
    <dbReference type="NCBI Taxonomy" id="8319"/>
    <lineage>
        <taxon>Eukaryota</taxon>
        <taxon>Metazoa</taxon>
        <taxon>Chordata</taxon>
        <taxon>Craniata</taxon>
        <taxon>Vertebrata</taxon>
        <taxon>Euteleostomi</taxon>
        <taxon>Amphibia</taxon>
        <taxon>Batrachia</taxon>
        <taxon>Caudata</taxon>
        <taxon>Salamandroidea</taxon>
        <taxon>Salamandridae</taxon>
        <taxon>Pleurodelinae</taxon>
        <taxon>Pleurodeles</taxon>
    </lineage>
</organism>
<comment type="caution">
    <text evidence="1">The sequence shown here is derived from an EMBL/GenBank/DDBJ whole genome shotgun (WGS) entry which is preliminary data.</text>
</comment>